<keyword evidence="5 6" id="KW-0694">RNA-binding</keyword>
<reference evidence="7" key="1">
    <citation type="submission" date="2021-10" db="EMBL/GenBank/DDBJ databases">
        <title>Collection of gut derived symbiotic bacterial strains cultured from healthy donors.</title>
        <authorList>
            <person name="Lin H."/>
            <person name="Littmann E."/>
            <person name="Claire K."/>
            <person name="Pamer E."/>
        </authorList>
    </citation>
    <scope>NUCLEOTIDE SEQUENCE</scope>
    <source>
        <strain evidence="7">MSK.23.4</strain>
    </source>
</reference>
<dbReference type="Gene3D" id="2.60.40.4380">
    <property type="entry name" value="Translational regulator CsrA"/>
    <property type="match status" value="1"/>
</dbReference>
<dbReference type="GO" id="GO:0045947">
    <property type="term" value="P:negative regulation of translational initiation"/>
    <property type="evidence" value="ECO:0007669"/>
    <property type="project" value="UniProtKB-UniRule"/>
</dbReference>
<dbReference type="GO" id="GO:0048027">
    <property type="term" value="F:mRNA 5'-UTR binding"/>
    <property type="evidence" value="ECO:0007669"/>
    <property type="project" value="UniProtKB-UniRule"/>
</dbReference>
<dbReference type="EMBL" id="JAJBNC010000021">
    <property type="protein sequence ID" value="MCB5494641.1"/>
    <property type="molecule type" value="Genomic_DNA"/>
</dbReference>
<dbReference type="GO" id="GO:0044781">
    <property type="term" value="P:bacterial-type flagellum organization"/>
    <property type="evidence" value="ECO:0007669"/>
    <property type="project" value="UniProtKB-KW"/>
</dbReference>
<dbReference type="SUPFAM" id="SSF117130">
    <property type="entry name" value="CsrA-like"/>
    <property type="match status" value="1"/>
</dbReference>
<proteinExistence type="inferred from homology"/>
<gene>
    <name evidence="6" type="primary">csrA</name>
    <name evidence="7" type="ORF">LIQ10_13000</name>
</gene>
<evidence type="ECO:0000256" key="3">
    <source>
        <dbReference type="ARBA" id="ARBA00022795"/>
    </source>
</evidence>
<evidence type="ECO:0000313" key="8">
    <source>
        <dbReference type="Proteomes" id="UP001297422"/>
    </source>
</evidence>
<keyword evidence="1 6" id="KW-0963">Cytoplasm</keyword>
<dbReference type="InterPro" id="IPR036107">
    <property type="entry name" value="CsrA_sf"/>
</dbReference>
<comment type="subunit">
    <text evidence="6">Homodimer; the beta-strands of each monomer intercalate to form a hydrophobic core, while the alpha-helices form wings that extend away from the core.</text>
</comment>
<keyword evidence="2 6" id="KW-0678">Repressor</keyword>
<evidence type="ECO:0000256" key="6">
    <source>
        <dbReference type="HAMAP-Rule" id="MF_00167"/>
    </source>
</evidence>
<comment type="function">
    <text evidence="6">A translational regulator that binds mRNA to regulate translation initiation and/or mRNA stability. Usually binds in the 5'-UTR at or near the Shine-Dalgarno sequence preventing ribosome-binding, thus repressing translation. Its main target seems to be the major flagellin gene, while its function is anatagonized by FliW.</text>
</comment>
<dbReference type="PANTHER" id="PTHR34984">
    <property type="entry name" value="CARBON STORAGE REGULATOR"/>
    <property type="match status" value="1"/>
</dbReference>
<dbReference type="Proteomes" id="UP001297422">
    <property type="component" value="Unassembled WGS sequence"/>
</dbReference>
<dbReference type="PANTHER" id="PTHR34984:SF1">
    <property type="entry name" value="CARBON STORAGE REGULATOR"/>
    <property type="match status" value="1"/>
</dbReference>
<name>A0AAJ1B0F4_MEDGN</name>
<accession>A0AAJ1B0F4</accession>
<comment type="caution">
    <text evidence="7">The sequence shown here is derived from an EMBL/GenBank/DDBJ whole genome shotgun (WGS) entry which is preliminary data.</text>
</comment>
<dbReference type="InterPro" id="IPR003751">
    <property type="entry name" value="CsrA"/>
</dbReference>
<comment type="similarity">
    <text evidence="6">Belongs to the CsrA/RsmA family.</text>
</comment>
<organism evidence="7 8">
    <name type="scientific">Mediterraneibacter gnavus</name>
    <name type="common">Ruminococcus gnavus</name>
    <dbReference type="NCBI Taxonomy" id="33038"/>
    <lineage>
        <taxon>Bacteria</taxon>
        <taxon>Bacillati</taxon>
        <taxon>Bacillota</taxon>
        <taxon>Clostridia</taxon>
        <taxon>Lachnospirales</taxon>
        <taxon>Lachnospiraceae</taxon>
        <taxon>Mediterraneibacter</taxon>
    </lineage>
</organism>
<dbReference type="Pfam" id="PF02599">
    <property type="entry name" value="CsrA"/>
    <property type="match status" value="1"/>
</dbReference>
<comment type="subcellular location">
    <subcellularLocation>
        <location evidence="6">Cytoplasm</location>
    </subcellularLocation>
</comment>
<evidence type="ECO:0000256" key="2">
    <source>
        <dbReference type="ARBA" id="ARBA00022491"/>
    </source>
</evidence>
<evidence type="ECO:0000256" key="5">
    <source>
        <dbReference type="ARBA" id="ARBA00022884"/>
    </source>
</evidence>
<dbReference type="GO" id="GO:0005829">
    <property type="term" value="C:cytosol"/>
    <property type="evidence" value="ECO:0007669"/>
    <property type="project" value="TreeGrafter"/>
</dbReference>
<dbReference type="RefSeq" id="WP_173879175.1">
    <property type="nucleotide sequence ID" value="NZ_JAAIMT010000018.1"/>
</dbReference>
<evidence type="ECO:0000256" key="4">
    <source>
        <dbReference type="ARBA" id="ARBA00022845"/>
    </source>
</evidence>
<keyword evidence="3 6" id="KW-1005">Bacterial flagellum biogenesis</keyword>
<keyword evidence="4 6" id="KW-0810">Translation regulation</keyword>
<sequence>MLILQRKKGQALTIGDNMTLTVSEIGPDWVKLAIDAPKDVLILRSELIEAAEENKAAAKTVSLQLLNQLLNNE</sequence>
<protein>
    <recommendedName>
        <fullName evidence="6">Translational regulator CsrA</fullName>
    </recommendedName>
</protein>
<dbReference type="GO" id="GO:0006109">
    <property type="term" value="P:regulation of carbohydrate metabolic process"/>
    <property type="evidence" value="ECO:0007669"/>
    <property type="project" value="InterPro"/>
</dbReference>
<evidence type="ECO:0000256" key="1">
    <source>
        <dbReference type="ARBA" id="ARBA00022490"/>
    </source>
</evidence>
<dbReference type="AlphaFoldDB" id="A0AAJ1B0F4"/>
<evidence type="ECO:0000313" key="7">
    <source>
        <dbReference type="EMBL" id="MCB5494641.1"/>
    </source>
</evidence>
<dbReference type="GO" id="GO:1902208">
    <property type="term" value="P:regulation of bacterial-type flagellum assembly"/>
    <property type="evidence" value="ECO:0007669"/>
    <property type="project" value="UniProtKB-UniRule"/>
</dbReference>
<dbReference type="HAMAP" id="MF_00167">
    <property type="entry name" value="CsrA"/>
    <property type="match status" value="1"/>
</dbReference>
<dbReference type="GO" id="GO:0006402">
    <property type="term" value="P:mRNA catabolic process"/>
    <property type="evidence" value="ECO:0007669"/>
    <property type="project" value="InterPro"/>
</dbReference>